<dbReference type="RefSeq" id="WP_138621205.1">
    <property type="nucleotide sequence ID" value="NZ_SZVP01000003.1"/>
</dbReference>
<dbReference type="EMBL" id="SZVP01000003">
    <property type="protein sequence ID" value="TMM46401.1"/>
    <property type="molecule type" value="Genomic_DNA"/>
</dbReference>
<comment type="subcellular location">
    <subcellularLocation>
        <location evidence="1">Membrane</location>
    </subcellularLocation>
</comment>
<evidence type="ECO:0000256" key="3">
    <source>
        <dbReference type="ARBA" id="ARBA00029447"/>
    </source>
</evidence>
<dbReference type="SUPFAM" id="SSF58104">
    <property type="entry name" value="Methyl-accepting chemotaxis protein (MCP) signaling domain"/>
    <property type="match status" value="1"/>
</dbReference>
<gene>
    <name evidence="7" type="ORF">FCS21_05415</name>
</gene>
<evidence type="ECO:0000259" key="6">
    <source>
        <dbReference type="PROSITE" id="PS50112"/>
    </source>
</evidence>
<dbReference type="CDD" id="cd00130">
    <property type="entry name" value="PAS"/>
    <property type="match status" value="2"/>
</dbReference>
<feature type="domain" description="PAS" evidence="6">
    <location>
        <begin position="35"/>
        <end position="71"/>
    </location>
</feature>
<dbReference type="GO" id="GO:0007165">
    <property type="term" value="P:signal transduction"/>
    <property type="evidence" value="ECO:0007669"/>
    <property type="project" value="UniProtKB-KW"/>
</dbReference>
<accession>A0A8H2PMN0</accession>
<dbReference type="InterPro" id="IPR013655">
    <property type="entry name" value="PAS_fold_3"/>
</dbReference>
<comment type="similarity">
    <text evidence="3">Belongs to the methyl-accepting chemotaxis (MCP) protein family.</text>
</comment>
<dbReference type="SMART" id="SM00283">
    <property type="entry name" value="MA"/>
    <property type="match status" value="1"/>
</dbReference>
<comment type="caution">
    <text evidence="7">The sequence shown here is derived from an EMBL/GenBank/DDBJ whole genome shotgun (WGS) entry which is preliminary data.</text>
</comment>
<dbReference type="PROSITE" id="PS50112">
    <property type="entry name" value="PAS"/>
    <property type="match status" value="1"/>
</dbReference>
<dbReference type="Gene3D" id="1.10.287.950">
    <property type="entry name" value="Methyl-accepting chemotaxis protein"/>
    <property type="match status" value="1"/>
</dbReference>
<keyword evidence="8" id="KW-1185">Reference proteome</keyword>
<dbReference type="OrthoDB" id="9765776at2"/>
<dbReference type="AlphaFoldDB" id="A0A8H2PMN0"/>
<evidence type="ECO:0000313" key="7">
    <source>
        <dbReference type="EMBL" id="TMM46401.1"/>
    </source>
</evidence>
<dbReference type="PANTHER" id="PTHR32089:SF112">
    <property type="entry name" value="LYSOZYME-LIKE PROTEIN-RELATED"/>
    <property type="match status" value="1"/>
</dbReference>
<dbReference type="InterPro" id="IPR035965">
    <property type="entry name" value="PAS-like_dom_sf"/>
</dbReference>
<dbReference type="Proteomes" id="UP000307702">
    <property type="component" value="Unassembled WGS sequence"/>
</dbReference>
<evidence type="ECO:0000256" key="4">
    <source>
        <dbReference type="PROSITE-ProRule" id="PRU00284"/>
    </source>
</evidence>
<evidence type="ECO:0000256" key="1">
    <source>
        <dbReference type="ARBA" id="ARBA00004370"/>
    </source>
</evidence>
<evidence type="ECO:0000259" key="5">
    <source>
        <dbReference type="PROSITE" id="PS50111"/>
    </source>
</evidence>
<reference evidence="7 8" key="1">
    <citation type="submission" date="2019-05" db="EMBL/GenBank/DDBJ databases">
        <title>Colwellia ponticola sp. nov., isolated from seawater.</title>
        <authorList>
            <person name="Yoon J.-H."/>
        </authorList>
    </citation>
    <scope>NUCLEOTIDE SEQUENCE [LARGE SCALE GENOMIC DNA]</scope>
    <source>
        <strain evidence="7 8">OISW-25</strain>
    </source>
</reference>
<proteinExistence type="inferred from homology"/>
<dbReference type="InterPro" id="IPR000014">
    <property type="entry name" value="PAS"/>
</dbReference>
<dbReference type="Pfam" id="PF00015">
    <property type="entry name" value="MCPsignal"/>
    <property type="match status" value="1"/>
</dbReference>
<dbReference type="SUPFAM" id="SSF55785">
    <property type="entry name" value="PYP-like sensor domain (PAS domain)"/>
    <property type="match status" value="2"/>
</dbReference>
<dbReference type="Gene3D" id="3.30.450.20">
    <property type="entry name" value="PAS domain"/>
    <property type="match status" value="2"/>
</dbReference>
<dbReference type="Pfam" id="PF13426">
    <property type="entry name" value="PAS_9"/>
    <property type="match status" value="1"/>
</dbReference>
<organism evidence="7 8">
    <name type="scientific">Colwellia ponticola</name>
    <dbReference type="NCBI Taxonomy" id="2304625"/>
    <lineage>
        <taxon>Bacteria</taxon>
        <taxon>Pseudomonadati</taxon>
        <taxon>Pseudomonadota</taxon>
        <taxon>Gammaproteobacteria</taxon>
        <taxon>Alteromonadales</taxon>
        <taxon>Colwelliaceae</taxon>
        <taxon>Colwellia</taxon>
    </lineage>
</organism>
<feature type="domain" description="Methyl-accepting transducer" evidence="5">
    <location>
        <begin position="262"/>
        <end position="434"/>
    </location>
</feature>
<evidence type="ECO:0000313" key="8">
    <source>
        <dbReference type="Proteomes" id="UP000307702"/>
    </source>
</evidence>
<dbReference type="PROSITE" id="PS50111">
    <property type="entry name" value="CHEMOTAXIS_TRANSDUC_2"/>
    <property type="match status" value="1"/>
</dbReference>
<protein>
    <submittedName>
        <fullName evidence="7">PAS domain S-box protein</fullName>
    </submittedName>
</protein>
<sequence>MLFGKGKYLARIAELENELAIFHDVQKDLKEEMAYFSLDLKGTFIDVNPLFLKACGYLESEILDKNIQDFIMHKTLKNDLCQKMLTAIAKGRHWHGAMQIQGQNNKEVWFRTIIQPKQNPLTLAVYSTELTNTISQSRKHKEMIAALTRSSAIIEFSLDGIILTANENFLKGMNYSLSQIIGKHHSIFCESAEVASQEYQLFWNKLKAGEFVSDRFKRVDSYGNIVWLEASYNPIHDDTGQLYKVAKFATIITDQVNKELAMAKTSDIALNVSKETDKGTLNAIEVIGSTITTMAKLSKKMEEVSKGIFELSTQSQKVAQLVESIGGIADQTNLLALNAAIEAARAGEQGRGFAVVADEVRQLASRTSKTTEEIINVVSDNKKLTSDAVLLIEESMKEVEKALQLSNEAGEAMNEIQVGARKVVEVIAQFNKNL</sequence>
<dbReference type="Pfam" id="PF08447">
    <property type="entry name" value="PAS_3"/>
    <property type="match status" value="1"/>
</dbReference>
<keyword evidence="2 4" id="KW-0807">Transducer</keyword>
<dbReference type="PANTHER" id="PTHR32089">
    <property type="entry name" value="METHYL-ACCEPTING CHEMOTAXIS PROTEIN MCPB"/>
    <property type="match status" value="1"/>
</dbReference>
<dbReference type="InterPro" id="IPR004090">
    <property type="entry name" value="Chemotax_Me-accpt_rcpt"/>
</dbReference>
<dbReference type="GO" id="GO:0006935">
    <property type="term" value="P:chemotaxis"/>
    <property type="evidence" value="ECO:0007669"/>
    <property type="project" value="InterPro"/>
</dbReference>
<dbReference type="GO" id="GO:0016020">
    <property type="term" value="C:membrane"/>
    <property type="evidence" value="ECO:0007669"/>
    <property type="project" value="UniProtKB-SubCell"/>
</dbReference>
<evidence type="ECO:0000256" key="2">
    <source>
        <dbReference type="ARBA" id="ARBA00023224"/>
    </source>
</evidence>
<dbReference type="PRINTS" id="PR00260">
    <property type="entry name" value="CHEMTRNSDUCR"/>
</dbReference>
<dbReference type="GO" id="GO:0004888">
    <property type="term" value="F:transmembrane signaling receptor activity"/>
    <property type="evidence" value="ECO:0007669"/>
    <property type="project" value="InterPro"/>
</dbReference>
<dbReference type="InterPro" id="IPR004089">
    <property type="entry name" value="MCPsignal_dom"/>
</dbReference>
<dbReference type="NCBIfam" id="TIGR00229">
    <property type="entry name" value="sensory_box"/>
    <property type="match status" value="2"/>
</dbReference>
<name>A0A8H2PMN0_9GAMM</name>